<reference evidence="1 2" key="1">
    <citation type="journal article" date="2013" name="Front. Microbiol.">
        <title>Comparative genomic analyses of the cyanobacterium, Lyngbya aestuarii BL J, a powerful hydrogen producer.</title>
        <authorList>
            <person name="Kothari A."/>
            <person name="Vaughn M."/>
            <person name="Garcia-Pichel F."/>
        </authorList>
    </citation>
    <scope>NUCLEOTIDE SEQUENCE [LARGE SCALE GENOMIC DNA]</scope>
    <source>
        <strain evidence="1 2">BL J</strain>
    </source>
</reference>
<dbReference type="AlphaFoldDB" id="U7QQU7"/>
<dbReference type="InterPro" id="IPR011856">
    <property type="entry name" value="tRNA_endonuc-like_dom_sf"/>
</dbReference>
<keyword evidence="2" id="KW-1185">Reference proteome</keyword>
<dbReference type="RefSeq" id="WP_023064340.1">
    <property type="nucleotide sequence ID" value="NZ_AUZM01000003.1"/>
</dbReference>
<dbReference type="SUPFAM" id="SSF52980">
    <property type="entry name" value="Restriction endonuclease-like"/>
    <property type="match status" value="1"/>
</dbReference>
<accession>U7QQU7</accession>
<proteinExistence type="predicted"/>
<dbReference type="Pfam" id="PF08814">
    <property type="entry name" value="XisH"/>
    <property type="match status" value="1"/>
</dbReference>
<dbReference type="InterPro" id="IPR011335">
    <property type="entry name" value="Restrct_endonuc-II-like"/>
</dbReference>
<dbReference type="Proteomes" id="UP000017127">
    <property type="component" value="Unassembled WGS sequence"/>
</dbReference>
<dbReference type="OrthoDB" id="456752at2"/>
<name>U7QQU7_9CYAN</name>
<protein>
    <submittedName>
        <fullName evidence="1">FdxN element excision controlling factor protein</fullName>
    </submittedName>
</protein>
<evidence type="ECO:0000313" key="1">
    <source>
        <dbReference type="EMBL" id="ERT09460.1"/>
    </source>
</evidence>
<organism evidence="1 2">
    <name type="scientific">Lyngbya aestuarii BL J</name>
    <dbReference type="NCBI Taxonomy" id="1348334"/>
    <lineage>
        <taxon>Bacteria</taxon>
        <taxon>Bacillati</taxon>
        <taxon>Cyanobacteriota</taxon>
        <taxon>Cyanophyceae</taxon>
        <taxon>Oscillatoriophycideae</taxon>
        <taxon>Oscillatoriales</taxon>
        <taxon>Microcoleaceae</taxon>
        <taxon>Lyngbya</taxon>
    </lineage>
</organism>
<dbReference type="InterPro" id="IPR014919">
    <property type="entry name" value="XisH"/>
</dbReference>
<dbReference type="GO" id="GO:0003676">
    <property type="term" value="F:nucleic acid binding"/>
    <property type="evidence" value="ECO:0007669"/>
    <property type="project" value="InterPro"/>
</dbReference>
<dbReference type="CDD" id="cd22366">
    <property type="entry name" value="XisH-like"/>
    <property type="match status" value="1"/>
</dbReference>
<dbReference type="Gene3D" id="3.40.1350.10">
    <property type="match status" value="1"/>
</dbReference>
<comment type="caution">
    <text evidence="1">The sequence shown here is derived from an EMBL/GenBank/DDBJ whole genome shotgun (WGS) entry which is preliminary data.</text>
</comment>
<evidence type="ECO:0000313" key="2">
    <source>
        <dbReference type="Proteomes" id="UP000017127"/>
    </source>
</evidence>
<sequence length="138" mass="16035">MPALDLYHDAVKNALIKENWTITHDPLHLRWGTKDMYVYLGAKQLLAAELEDQKIAVEIKSFIGYSDVEDLRNAVGQFVMYRAVLRKTEPNRGLYLAVRETTYQSTFEEPIGQLLIETENLNLLIFEPKKEVIVRWIP</sequence>
<gene>
    <name evidence="1" type="ORF">M595_0600</name>
</gene>
<dbReference type="EMBL" id="AUZM01000003">
    <property type="protein sequence ID" value="ERT09460.1"/>
    <property type="molecule type" value="Genomic_DNA"/>
</dbReference>